<evidence type="ECO:0000256" key="6">
    <source>
        <dbReference type="ARBA" id="ARBA00023136"/>
    </source>
</evidence>
<dbReference type="AlphaFoldDB" id="A0A2W1JUQ2"/>
<reference evidence="9 10" key="1">
    <citation type="journal article" date="2018" name="Sci. Rep.">
        <title>A novel species of the marine cyanobacterium Acaryochloris with a unique pigment content and lifestyle.</title>
        <authorList>
            <person name="Partensky F."/>
            <person name="Six C."/>
            <person name="Ratin M."/>
            <person name="Garczarek L."/>
            <person name="Vaulot D."/>
            <person name="Probert I."/>
            <person name="Calteau A."/>
            <person name="Gourvil P."/>
            <person name="Marie D."/>
            <person name="Grebert T."/>
            <person name="Bouchier C."/>
            <person name="Le Panse S."/>
            <person name="Gachenot M."/>
            <person name="Rodriguez F."/>
            <person name="Garrido J.L."/>
        </authorList>
    </citation>
    <scope>NUCLEOTIDE SEQUENCE [LARGE SCALE GENOMIC DNA]</scope>
    <source>
        <strain evidence="9 10">RCC1774</strain>
    </source>
</reference>
<dbReference type="InterPro" id="IPR011990">
    <property type="entry name" value="TPR-like_helical_dom_sf"/>
</dbReference>
<evidence type="ECO:0000256" key="5">
    <source>
        <dbReference type="ARBA" id="ARBA00022989"/>
    </source>
</evidence>
<evidence type="ECO:0000313" key="9">
    <source>
        <dbReference type="EMBL" id="PZD72257.1"/>
    </source>
</evidence>
<dbReference type="InterPro" id="IPR008915">
    <property type="entry name" value="Peptidase_M50"/>
</dbReference>
<dbReference type="Proteomes" id="UP000248857">
    <property type="component" value="Unassembled WGS sequence"/>
</dbReference>
<evidence type="ECO:0000256" key="2">
    <source>
        <dbReference type="ARBA" id="ARBA00004141"/>
    </source>
</evidence>
<feature type="domain" description="Peptidase M50" evidence="8">
    <location>
        <begin position="71"/>
        <end position="232"/>
    </location>
</feature>
<comment type="similarity">
    <text evidence="3">Belongs to the peptidase M50B family.</text>
</comment>
<keyword evidence="4 7" id="KW-0812">Transmembrane</keyword>
<comment type="cofactor">
    <cofactor evidence="1">
        <name>Zn(2+)</name>
        <dbReference type="ChEBI" id="CHEBI:29105"/>
    </cofactor>
</comment>
<organism evidence="9 10">
    <name type="scientific">Acaryochloris thomasi RCC1774</name>
    <dbReference type="NCBI Taxonomy" id="1764569"/>
    <lineage>
        <taxon>Bacteria</taxon>
        <taxon>Bacillati</taxon>
        <taxon>Cyanobacteriota</taxon>
        <taxon>Cyanophyceae</taxon>
        <taxon>Acaryochloridales</taxon>
        <taxon>Acaryochloridaceae</taxon>
        <taxon>Acaryochloris</taxon>
        <taxon>Acaryochloris thomasi</taxon>
    </lineage>
</organism>
<evidence type="ECO:0000259" key="8">
    <source>
        <dbReference type="Pfam" id="PF02163"/>
    </source>
</evidence>
<comment type="caution">
    <text evidence="9">The sequence shown here is derived from an EMBL/GenBank/DDBJ whole genome shotgun (WGS) entry which is preliminary data.</text>
</comment>
<gene>
    <name evidence="9" type="ORF">C1752_03844</name>
</gene>
<sequence>MPEILSKKQKSHAHQKKRFVKPEIDFYLFEDWGHWIFFAFSLILSTILIFSPLNLWGIVLLFLLSFSSVNLLAILMHELGHAVAAVALGLKVWRVSLGDGQILFDKRIFGVQWIIRETPRTGFVEARIPDCLFLKIRIVVFAFGGCLGNILLWFLTLIGYQNLPNFLFVFLVSIFMTLDMLGANLLPSRGSVNGMIVENDGLQIIQTIFKNKSELIAEKISSQIRYASENAQYRFKQIEIDFKKSNELQEFIHITLLWDLIFEEIDFHKCLNYCQMILNETDISIDQRNEALDTFVTIVLLQEATEYLEQADHYSKESLNNLPHEWTIKGSRGAVLVERGQIQSGIELLAEVMEHEKNPYARVISASYLALAQSYQGCFQEAREWLAVGREIDPHCRLFNRAEKLLLNEENLFSEG</sequence>
<dbReference type="EMBL" id="PQWO01000011">
    <property type="protein sequence ID" value="PZD72257.1"/>
    <property type="molecule type" value="Genomic_DNA"/>
</dbReference>
<keyword evidence="6 7" id="KW-0472">Membrane</keyword>
<keyword evidence="10" id="KW-1185">Reference proteome</keyword>
<dbReference type="Gene3D" id="1.25.40.10">
    <property type="entry name" value="Tetratricopeptide repeat domain"/>
    <property type="match status" value="1"/>
</dbReference>
<feature type="transmembrane region" description="Helical" evidence="7">
    <location>
        <begin position="55"/>
        <end position="75"/>
    </location>
</feature>
<proteinExistence type="inferred from homology"/>
<name>A0A2W1JUQ2_9CYAN</name>
<dbReference type="GO" id="GO:0006508">
    <property type="term" value="P:proteolysis"/>
    <property type="evidence" value="ECO:0007669"/>
    <property type="project" value="InterPro"/>
</dbReference>
<dbReference type="RefSeq" id="WP_110987241.1">
    <property type="nucleotide sequence ID" value="NZ_CAWNWM010000011.1"/>
</dbReference>
<feature type="transmembrane region" description="Helical" evidence="7">
    <location>
        <begin position="26"/>
        <end position="49"/>
    </location>
</feature>
<keyword evidence="5 7" id="KW-1133">Transmembrane helix</keyword>
<evidence type="ECO:0000313" key="10">
    <source>
        <dbReference type="Proteomes" id="UP000248857"/>
    </source>
</evidence>
<evidence type="ECO:0000256" key="1">
    <source>
        <dbReference type="ARBA" id="ARBA00001947"/>
    </source>
</evidence>
<dbReference type="GO" id="GO:0016020">
    <property type="term" value="C:membrane"/>
    <property type="evidence" value="ECO:0007669"/>
    <property type="project" value="UniProtKB-SubCell"/>
</dbReference>
<evidence type="ECO:0000256" key="7">
    <source>
        <dbReference type="SAM" id="Phobius"/>
    </source>
</evidence>
<evidence type="ECO:0000256" key="3">
    <source>
        <dbReference type="ARBA" id="ARBA00007931"/>
    </source>
</evidence>
<dbReference type="OrthoDB" id="974834at2"/>
<comment type="subcellular location">
    <subcellularLocation>
        <location evidence="2">Membrane</location>
        <topology evidence="2">Multi-pass membrane protein</topology>
    </subcellularLocation>
</comment>
<dbReference type="SUPFAM" id="SSF48452">
    <property type="entry name" value="TPR-like"/>
    <property type="match status" value="1"/>
</dbReference>
<protein>
    <recommendedName>
        <fullName evidence="8">Peptidase M50 domain-containing protein</fullName>
    </recommendedName>
</protein>
<dbReference type="Pfam" id="PF02163">
    <property type="entry name" value="Peptidase_M50"/>
    <property type="match status" value="1"/>
</dbReference>
<evidence type="ECO:0000256" key="4">
    <source>
        <dbReference type="ARBA" id="ARBA00022692"/>
    </source>
</evidence>
<feature type="transmembrane region" description="Helical" evidence="7">
    <location>
        <begin position="138"/>
        <end position="160"/>
    </location>
</feature>
<feature type="transmembrane region" description="Helical" evidence="7">
    <location>
        <begin position="166"/>
        <end position="186"/>
    </location>
</feature>
<accession>A0A2W1JUQ2</accession>